<organism evidence="3 4">
    <name type="scientific">Pseudoroseicyclus aestuarii</name>
    <dbReference type="NCBI Taxonomy" id="1795041"/>
    <lineage>
        <taxon>Bacteria</taxon>
        <taxon>Pseudomonadati</taxon>
        <taxon>Pseudomonadota</taxon>
        <taxon>Alphaproteobacteria</taxon>
        <taxon>Rhodobacterales</taxon>
        <taxon>Paracoccaceae</taxon>
        <taxon>Pseudoroseicyclus</taxon>
    </lineage>
</organism>
<evidence type="ECO:0000313" key="4">
    <source>
        <dbReference type="Proteomes" id="UP000248311"/>
    </source>
</evidence>
<dbReference type="PANTHER" id="PTHR43441">
    <property type="entry name" value="RIBOSOMAL-PROTEIN-SERINE ACETYLTRANSFERASE"/>
    <property type="match status" value="1"/>
</dbReference>
<dbReference type="GO" id="GO:0005737">
    <property type="term" value="C:cytoplasm"/>
    <property type="evidence" value="ECO:0007669"/>
    <property type="project" value="TreeGrafter"/>
</dbReference>
<evidence type="ECO:0000313" key="3">
    <source>
        <dbReference type="EMBL" id="PYE84133.1"/>
    </source>
</evidence>
<evidence type="ECO:0000256" key="1">
    <source>
        <dbReference type="SAM" id="MobiDB-lite"/>
    </source>
</evidence>
<dbReference type="FunFam" id="3.40.630.30:FF:000047">
    <property type="entry name" value="Acetyltransferase, GNAT family"/>
    <property type="match status" value="1"/>
</dbReference>
<dbReference type="AlphaFoldDB" id="A0A318SR36"/>
<dbReference type="Proteomes" id="UP000248311">
    <property type="component" value="Unassembled WGS sequence"/>
</dbReference>
<name>A0A318SR36_9RHOB</name>
<reference evidence="3 4" key="1">
    <citation type="submission" date="2018-06" db="EMBL/GenBank/DDBJ databases">
        <title>Genomic Encyclopedia of Type Strains, Phase III (KMG-III): the genomes of soil and plant-associated and newly described type strains.</title>
        <authorList>
            <person name="Whitman W."/>
        </authorList>
    </citation>
    <scope>NUCLEOTIDE SEQUENCE [LARGE SCALE GENOMIC DNA]</scope>
    <source>
        <strain evidence="3 4">CECT 9025</strain>
    </source>
</reference>
<feature type="compositionally biased region" description="Pro residues" evidence="1">
    <location>
        <begin position="12"/>
        <end position="22"/>
    </location>
</feature>
<dbReference type="SUPFAM" id="SSF55729">
    <property type="entry name" value="Acyl-CoA N-acyltransferases (Nat)"/>
    <property type="match status" value="1"/>
</dbReference>
<dbReference type="InterPro" id="IPR000182">
    <property type="entry name" value="GNAT_dom"/>
</dbReference>
<dbReference type="PANTHER" id="PTHR43441:SF2">
    <property type="entry name" value="FAMILY ACETYLTRANSFERASE, PUTATIVE (AFU_ORTHOLOGUE AFUA_7G00850)-RELATED"/>
    <property type="match status" value="1"/>
</dbReference>
<protein>
    <submittedName>
        <fullName evidence="3">RimJ/RimL family protein N-acetyltransferase</fullName>
    </submittedName>
</protein>
<gene>
    <name evidence="3" type="ORF">DFP88_103500</name>
</gene>
<dbReference type="Pfam" id="PF13302">
    <property type="entry name" value="Acetyltransf_3"/>
    <property type="match status" value="1"/>
</dbReference>
<dbReference type="GO" id="GO:1990189">
    <property type="term" value="F:protein N-terminal-serine acetyltransferase activity"/>
    <property type="evidence" value="ECO:0007669"/>
    <property type="project" value="TreeGrafter"/>
</dbReference>
<sequence length="242" mass="26053">MEARSLGTPVPNWTPPPRPLPGPAGTVLTGRFVRLEPLDPARHAVALHEGFAGRPDLFDYLPILPPEDAAAFRAWAEEAAGAADPVFYALCDPATGRAQGLAAWLHIAPEAGSIEVGGLVFSPAIQRSPATTEAMALMMRWAFEAGYRRYEWKCNALNLPSRRAAQRLGFSYEGTFRQAMVLKGHNRDTAWFAAVDGDWPALRAAHDAWLAPGNFDAAGRQKHALSALTAPILAARDPALGP</sequence>
<dbReference type="EMBL" id="QJTE01000003">
    <property type="protein sequence ID" value="PYE84133.1"/>
    <property type="molecule type" value="Genomic_DNA"/>
</dbReference>
<accession>A0A318SR36</accession>
<dbReference type="PROSITE" id="PS51186">
    <property type="entry name" value="GNAT"/>
    <property type="match status" value="1"/>
</dbReference>
<feature type="domain" description="N-acetyltransferase" evidence="2">
    <location>
        <begin position="33"/>
        <end position="188"/>
    </location>
</feature>
<feature type="region of interest" description="Disordered" evidence="1">
    <location>
        <begin position="1"/>
        <end position="22"/>
    </location>
</feature>
<proteinExistence type="predicted"/>
<evidence type="ECO:0000259" key="2">
    <source>
        <dbReference type="PROSITE" id="PS51186"/>
    </source>
</evidence>
<dbReference type="InterPro" id="IPR016181">
    <property type="entry name" value="Acyl_CoA_acyltransferase"/>
</dbReference>
<keyword evidence="4" id="KW-1185">Reference proteome</keyword>
<keyword evidence="3" id="KW-0808">Transferase</keyword>
<comment type="caution">
    <text evidence="3">The sequence shown here is derived from an EMBL/GenBank/DDBJ whole genome shotgun (WGS) entry which is preliminary data.</text>
</comment>
<dbReference type="Gene3D" id="3.40.630.30">
    <property type="match status" value="1"/>
</dbReference>
<dbReference type="InterPro" id="IPR051908">
    <property type="entry name" value="Ribosomal_N-acetyltransferase"/>
</dbReference>
<dbReference type="GO" id="GO:0008999">
    <property type="term" value="F:protein-N-terminal-alanine acetyltransferase activity"/>
    <property type="evidence" value="ECO:0007669"/>
    <property type="project" value="TreeGrafter"/>
</dbReference>